<dbReference type="CDD" id="cd18186">
    <property type="entry name" value="BTB_POZ_ZBTB_KLHL-like"/>
    <property type="match status" value="1"/>
</dbReference>
<reference evidence="2 3" key="1">
    <citation type="journal article" date="2016" name="Mol. Biol. Evol.">
        <title>Comparative Genomics of Early-Diverging Mushroom-Forming Fungi Provides Insights into the Origins of Lignocellulose Decay Capabilities.</title>
        <authorList>
            <person name="Nagy L.G."/>
            <person name="Riley R."/>
            <person name="Tritt A."/>
            <person name="Adam C."/>
            <person name="Daum C."/>
            <person name="Floudas D."/>
            <person name="Sun H."/>
            <person name="Yadav J.S."/>
            <person name="Pangilinan J."/>
            <person name="Larsson K.H."/>
            <person name="Matsuura K."/>
            <person name="Barry K."/>
            <person name="Labutti K."/>
            <person name="Kuo R."/>
            <person name="Ohm R.A."/>
            <person name="Bhattacharya S.S."/>
            <person name="Shirouzu T."/>
            <person name="Yoshinaga Y."/>
            <person name="Martin F.M."/>
            <person name="Grigoriev I.V."/>
            <person name="Hibbett D.S."/>
        </authorList>
    </citation>
    <scope>NUCLEOTIDE SEQUENCE [LARGE SCALE GENOMIC DNA]</scope>
    <source>
        <strain evidence="2 3">93-53</strain>
    </source>
</reference>
<evidence type="ECO:0000313" key="3">
    <source>
        <dbReference type="Proteomes" id="UP000076871"/>
    </source>
</evidence>
<accession>A0A165ELQ8</accession>
<proteinExistence type="predicted"/>
<dbReference type="Pfam" id="PF00651">
    <property type="entry name" value="BTB"/>
    <property type="match status" value="1"/>
</dbReference>
<dbReference type="SUPFAM" id="SSF54695">
    <property type="entry name" value="POZ domain"/>
    <property type="match status" value="2"/>
</dbReference>
<evidence type="ECO:0000313" key="2">
    <source>
        <dbReference type="EMBL" id="KZT07319.1"/>
    </source>
</evidence>
<name>A0A165ELQ8_9APHY</name>
<dbReference type="EMBL" id="KV427620">
    <property type="protein sequence ID" value="KZT07319.1"/>
    <property type="molecule type" value="Genomic_DNA"/>
</dbReference>
<gene>
    <name evidence="2" type="ORF">LAESUDRAFT_725236</name>
</gene>
<dbReference type="InterPro" id="IPR011333">
    <property type="entry name" value="SKP1/BTB/POZ_sf"/>
</dbReference>
<protein>
    <recommendedName>
        <fullName evidence="1">BTB domain-containing protein</fullName>
    </recommendedName>
</protein>
<dbReference type="GeneID" id="63825814"/>
<evidence type="ECO:0000259" key="1">
    <source>
        <dbReference type="PROSITE" id="PS50097"/>
    </source>
</evidence>
<dbReference type="Gene3D" id="3.30.710.10">
    <property type="entry name" value="Potassium Channel Kv1.1, Chain A"/>
    <property type="match status" value="2"/>
</dbReference>
<dbReference type="STRING" id="1314785.A0A165ELQ8"/>
<dbReference type="Proteomes" id="UP000076871">
    <property type="component" value="Unassembled WGS sequence"/>
</dbReference>
<dbReference type="PROSITE" id="PS50097">
    <property type="entry name" value="BTB"/>
    <property type="match status" value="1"/>
</dbReference>
<feature type="domain" description="BTB" evidence="1">
    <location>
        <begin position="14"/>
        <end position="77"/>
    </location>
</feature>
<dbReference type="InParanoid" id="A0A165ELQ8"/>
<dbReference type="AlphaFoldDB" id="A0A165ELQ8"/>
<dbReference type="SMART" id="SM00225">
    <property type="entry name" value="BTB"/>
    <property type="match status" value="2"/>
</dbReference>
<keyword evidence="3" id="KW-1185">Reference proteome</keyword>
<dbReference type="RefSeq" id="XP_040765059.1">
    <property type="nucleotide sequence ID" value="XM_040908785.1"/>
</dbReference>
<dbReference type="OrthoDB" id="3357985at2759"/>
<organism evidence="2 3">
    <name type="scientific">Laetiporus sulphureus 93-53</name>
    <dbReference type="NCBI Taxonomy" id="1314785"/>
    <lineage>
        <taxon>Eukaryota</taxon>
        <taxon>Fungi</taxon>
        <taxon>Dikarya</taxon>
        <taxon>Basidiomycota</taxon>
        <taxon>Agaricomycotina</taxon>
        <taxon>Agaricomycetes</taxon>
        <taxon>Polyporales</taxon>
        <taxon>Laetiporus</taxon>
    </lineage>
</organism>
<sequence length="510" mass="56687">MSRIATTPFDRSDADVILRAADLVEFRVHKNILAISSSFFETMFSLPQSRQEVGKALPVVPVTERSATIDTLLRIIYPVRNPFIASVKLAHDTLEAALKYDMVVAADYTKQELSGFIYTEPLRVFAIACIHGLEKIAKKAADEAVTRGTIAGSYVPELEHISAACYHRLLQYERVTAKERISFEFCRSQTTKEDPSKPKVTAPSDDHSPAYLFNEAADVEIVTSDKVRFRVNGDIISLASPVLCDKLLKARRETKHYALHGIATGRTRSVLTVPEQSSTMKALLQLCYPSDMPVLSDQSILISVFCAAKTYEMKRAVDLLWGKWSEFTSSNPLLSFFIASSIEYREATTLAAKALLSKTRSELKTTYIDYMEIAKAGPYYRLLEYHKSCCRVARDLLYSRSSLSQQFRDKVNAMRCRHHTHAVSSVPAIASSSVEPDWARAYLSSAKELLAVLPDASVARSDAVLGELLLQYTTSACSSCRKKAGLAIGVCTALENEIEKAITKVKFESD</sequence>
<dbReference type="InterPro" id="IPR000210">
    <property type="entry name" value="BTB/POZ_dom"/>
</dbReference>